<dbReference type="InterPro" id="IPR052351">
    <property type="entry name" value="Ornithine_N-alpha-AT"/>
</dbReference>
<dbReference type="InterPro" id="IPR002123">
    <property type="entry name" value="Plipid/glycerol_acylTrfase"/>
</dbReference>
<feature type="domain" description="Phospholipid/glycerol acyltransferase" evidence="6">
    <location>
        <begin position="85"/>
        <end position="203"/>
    </location>
</feature>
<sequence length="592" mass="68639">MNQISIREIINSKYPNFLSTYPEFLVNAVYFFFEKLFMVSRINNFLLKHYNQTGIEFIEELFDELEISYKVSSKDREKIPSEGKLIIVANHPLGGLDGLILLKLINEVRSDVKVIANDVLQNIKNLNEFFLPFDLLSKREIRKNYILIAEALKKDCAIIIFPAGEVSRFSIIKGIKDKKWNKGAVYFADKFQAPVLPVHIKGRNSVLFYLTSLVSKKFSMFLLPYELFNKKNKTFDIKIGHPISPKAFNTKYQKIEFLTKSLKKHLYLISKNKKGIFETEKNIIHPVSTKNLRKQLFSNTLIGETTDGKKIFIVEYESGKDVIREISRLREITFRKVGEGTGAKKDTDEFDRYYKHIVLWDDIQLEIVGSYRFAEGSMILNNFGTKGFYTSTLFEFNNEIIPILYNSIELGRSFVQSKYWNSLALDYLWQGIGKYLSHNKDIRYLFGPVSLSNNYSSEAKELIIHFYSKWFPSKKNYVNSRNPFTTSESSLINFNKIFNNGDYNKELLILKSQLNNLGHSIPTLFKQYADLCIPGGVQFLAYNIDTNFSNCVDALVLLDLNFLKENKRRRYLGDTISPNNLSDKKQIVESIL</sequence>
<dbReference type="SUPFAM" id="SSF69593">
    <property type="entry name" value="Glycerol-3-phosphate (1)-acyltransferase"/>
    <property type="match status" value="1"/>
</dbReference>
<protein>
    <submittedName>
        <fullName evidence="7">GNAT family N-acetyltransferase</fullName>
    </submittedName>
</protein>
<dbReference type="Pfam" id="PF19576">
    <property type="entry name" value="Acyltransf_2"/>
    <property type="match status" value="1"/>
</dbReference>
<reference evidence="7" key="1">
    <citation type="journal article" date="2020" name="mSystems">
        <title>Genome- and Community-Level Interaction Insights into Carbon Utilization and Element Cycling Functions of Hydrothermarchaeota in Hydrothermal Sediment.</title>
        <authorList>
            <person name="Zhou Z."/>
            <person name="Liu Y."/>
            <person name="Xu W."/>
            <person name="Pan J."/>
            <person name="Luo Z.H."/>
            <person name="Li M."/>
        </authorList>
    </citation>
    <scope>NUCLEOTIDE SEQUENCE [LARGE SCALE GENOMIC DNA]</scope>
    <source>
        <strain evidence="7">SpSt-479</strain>
    </source>
</reference>
<organism evidence="7">
    <name type="scientific">Ignavibacterium album</name>
    <dbReference type="NCBI Taxonomy" id="591197"/>
    <lineage>
        <taxon>Bacteria</taxon>
        <taxon>Pseudomonadati</taxon>
        <taxon>Ignavibacteriota</taxon>
        <taxon>Ignavibacteria</taxon>
        <taxon>Ignavibacteriales</taxon>
        <taxon>Ignavibacteriaceae</taxon>
        <taxon>Ignavibacterium</taxon>
    </lineage>
</organism>
<dbReference type="Pfam" id="PF13444">
    <property type="entry name" value="Acetyltransf_5"/>
    <property type="match status" value="1"/>
</dbReference>
<keyword evidence="4" id="KW-0443">Lipid metabolism</keyword>
<dbReference type="GO" id="GO:0016746">
    <property type="term" value="F:acyltransferase activity"/>
    <property type="evidence" value="ECO:0007669"/>
    <property type="project" value="UniProtKB-KW"/>
</dbReference>
<gene>
    <name evidence="7" type="ORF">ENS31_07430</name>
</gene>
<dbReference type="PANTHER" id="PTHR37323:SF1">
    <property type="entry name" value="L-ORNITHINE N(ALPHA)-ACYLTRANSFERASE"/>
    <property type="match status" value="1"/>
</dbReference>
<dbReference type="AlphaFoldDB" id="A0A7V3E706"/>
<evidence type="ECO:0000259" key="6">
    <source>
        <dbReference type="SMART" id="SM00563"/>
    </source>
</evidence>
<dbReference type="InterPro" id="IPR045746">
    <property type="entry name" value="ACT14924-like_Acyltransf_dom"/>
</dbReference>
<keyword evidence="2" id="KW-0444">Lipid biosynthesis</keyword>
<dbReference type="SUPFAM" id="SSF55729">
    <property type="entry name" value="Acyl-CoA N-acyltransferases (Nat)"/>
    <property type="match status" value="1"/>
</dbReference>
<dbReference type="GO" id="GO:0006629">
    <property type="term" value="P:lipid metabolic process"/>
    <property type="evidence" value="ECO:0007669"/>
    <property type="project" value="UniProtKB-KW"/>
</dbReference>
<dbReference type="PANTHER" id="PTHR37323">
    <property type="entry name" value="GCN5-RELATED N-ACETYLTRANSFERASE"/>
    <property type="match status" value="1"/>
</dbReference>
<dbReference type="SMART" id="SM00563">
    <property type="entry name" value="PlsC"/>
    <property type="match status" value="1"/>
</dbReference>
<comment type="pathway">
    <text evidence="1">Lipid metabolism.</text>
</comment>
<name>A0A7V3E706_9BACT</name>
<evidence type="ECO:0000256" key="2">
    <source>
        <dbReference type="ARBA" id="ARBA00022516"/>
    </source>
</evidence>
<proteinExistence type="predicted"/>
<keyword evidence="5" id="KW-0012">Acyltransferase</keyword>
<evidence type="ECO:0000256" key="1">
    <source>
        <dbReference type="ARBA" id="ARBA00005189"/>
    </source>
</evidence>
<evidence type="ECO:0000256" key="3">
    <source>
        <dbReference type="ARBA" id="ARBA00022679"/>
    </source>
</evidence>
<evidence type="ECO:0000256" key="4">
    <source>
        <dbReference type="ARBA" id="ARBA00023098"/>
    </source>
</evidence>
<dbReference type="EMBL" id="DSUJ01000008">
    <property type="protein sequence ID" value="HFI91351.1"/>
    <property type="molecule type" value="Genomic_DNA"/>
</dbReference>
<keyword evidence="3 7" id="KW-0808">Transferase</keyword>
<comment type="caution">
    <text evidence="7">The sequence shown here is derived from an EMBL/GenBank/DDBJ whole genome shotgun (WGS) entry which is preliminary data.</text>
</comment>
<dbReference type="InterPro" id="IPR016181">
    <property type="entry name" value="Acyl_CoA_acyltransferase"/>
</dbReference>
<evidence type="ECO:0000313" key="7">
    <source>
        <dbReference type="EMBL" id="HFI91351.1"/>
    </source>
</evidence>
<accession>A0A7V3E706</accession>
<evidence type="ECO:0000256" key="5">
    <source>
        <dbReference type="ARBA" id="ARBA00023315"/>
    </source>
</evidence>